<gene>
    <name evidence="1" type="ORF">B0H17DRAFT_1146947</name>
</gene>
<name>A0AAD7CMW6_MYCRO</name>
<organism evidence="1 2">
    <name type="scientific">Mycena rosella</name>
    <name type="common">Pink bonnet</name>
    <name type="synonym">Agaricus rosellus</name>
    <dbReference type="NCBI Taxonomy" id="1033263"/>
    <lineage>
        <taxon>Eukaryota</taxon>
        <taxon>Fungi</taxon>
        <taxon>Dikarya</taxon>
        <taxon>Basidiomycota</taxon>
        <taxon>Agaricomycotina</taxon>
        <taxon>Agaricomycetes</taxon>
        <taxon>Agaricomycetidae</taxon>
        <taxon>Agaricales</taxon>
        <taxon>Marasmiineae</taxon>
        <taxon>Mycenaceae</taxon>
        <taxon>Mycena</taxon>
    </lineage>
</organism>
<sequence length="105" mass="10963">MRSPYYIAKAGWCGYGGHERPHNRTSAACGARAALHAGKAAPPLSEGRDIVMRNRDAGSVQTTGRAELAAVVRMSMDAGAADEAACATCVSSSRAELAHEHLLLV</sequence>
<comment type="caution">
    <text evidence="1">The sequence shown here is derived from an EMBL/GenBank/DDBJ whole genome shotgun (WGS) entry which is preliminary data.</text>
</comment>
<dbReference type="Proteomes" id="UP001221757">
    <property type="component" value="Unassembled WGS sequence"/>
</dbReference>
<evidence type="ECO:0000313" key="1">
    <source>
        <dbReference type="EMBL" id="KAJ7653839.1"/>
    </source>
</evidence>
<reference evidence="1" key="1">
    <citation type="submission" date="2023-03" db="EMBL/GenBank/DDBJ databases">
        <title>Massive genome expansion in bonnet fungi (Mycena s.s.) driven by repeated elements and novel gene families across ecological guilds.</title>
        <authorList>
            <consortium name="Lawrence Berkeley National Laboratory"/>
            <person name="Harder C.B."/>
            <person name="Miyauchi S."/>
            <person name="Viragh M."/>
            <person name="Kuo A."/>
            <person name="Thoen E."/>
            <person name="Andreopoulos B."/>
            <person name="Lu D."/>
            <person name="Skrede I."/>
            <person name="Drula E."/>
            <person name="Henrissat B."/>
            <person name="Morin E."/>
            <person name="Kohler A."/>
            <person name="Barry K."/>
            <person name="LaButti K."/>
            <person name="Morin E."/>
            <person name="Salamov A."/>
            <person name="Lipzen A."/>
            <person name="Mereny Z."/>
            <person name="Hegedus B."/>
            <person name="Baldrian P."/>
            <person name="Stursova M."/>
            <person name="Weitz H."/>
            <person name="Taylor A."/>
            <person name="Grigoriev I.V."/>
            <person name="Nagy L.G."/>
            <person name="Martin F."/>
            <person name="Kauserud H."/>
        </authorList>
    </citation>
    <scope>NUCLEOTIDE SEQUENCE</scope>
    <source>
        <strain evidence="1">CBHHK067</strain>
    </source>
</reference>
<keyword evidence="2" id="KW-1185">Reference proteome</keyword>
<proteinExistence type="predicted"/>
<dbReference type="AlphaFoldDB" id="A0AAD7CMW6"/>
<protein>
    <submittedName>
        <fullName evidence="1">Uncharacterized protein</fullName>
    </submittedName>
</protein>
<dbReference type="EMBL" id="JARKIE010000329">
    <property type="protein sequence ID" value="KAJ7653839.1"/>
    <property type="molecule type" value="Genomic_DNA"/>
</dbReference>
<evidence type="ECO:0000313" key="2">
    <source>
        <dbReference type="Proteomes" id="UP001221757"/>
    </source>
</evidence>
<accession>A0AAD7CMW6</accession>